<organism evidence="3 4">
    <name type="scientific">Candidatus Curtissbacteria bacterium RIFCSPLOWO2_01_FULL_42_26</name>
    <dbReference type="NCBI Taxonomy" id="1797729"/>
    <lineage>
        <taxon>Bacteria</taxon>
        <taxon>Candidatus Curtissiibacteriota</taxon>
    </lineage>
</organism>
<dbReference type="STRING" id="1797729.A3A60_02675"/>
<protein>
    <recommendedName>
        <fullName evidence="2">Transglutaminase-like domain-containing protein</fullName>
    </recommendedName>
</protein>
<comment type="caution">
    <text evidence="3">The sequence shown here is derived from an EMBL/GenBank/DDBJ whole genome shotgun (WGS) entry which is preliminary data.</text>
</comment>
<gene>
    <name evidence="3" type="ORF">A3A60_02675</name>
</gene>
<proteinExistence type="predicted"/>
<dbReference type="Pfam" id="PF01841">
    <property type="entry name" value="Transglut_core"/>
    <property type="match status" value="1"/>
</dbReference>
<feature type="domain" description="Transglutaminase-like" evidence="2">
    <location>
        <begin position="393"/>
        <end position="465"/>
    </location>
</feature>
<reference evidence="3 4" key="1">
    <citation type="journal article" date="2016" name="Nat. Commun.">
        <title>Thousands of microbial genomes shed light on interconnected biogeochemical processes in an aquifer system.</title>
        <authorList>
            <person name="Anantharaman K."/>
            <person name="Brown C.T."/>
            <person name="Hug L.A."/>
            <person name="Sharon I."/>
            <person name="Castelle C.J."/>
            <person name="Probst A.J."/>
            <person name="Thomas B.C."/>
            <person name="Singh A."/>
            <person name="Wilkins M.J."/>
            <person name="Karaoz U."/>
            <person name="Brodie E.L."/>
            <person name="Williams K.H."/>
            <person name="Hubbard S.S."/>
            <person name="Banfield J.F."/>
        </authorList>
    </citation>
    <scope>NUCLEOTIDE SEQUENCE [LARGE SCALE GENOMIC DNA]</scope>
</reference>
<dbReference type="EMBL" id="MFBS01000006">
    <property type="protein sequence ID" value="OGE10860.1"/>
    <property type="molecule type" value="Genomic_DNA"/>
</dbReference>
<feature type="transmembrane region" description="Helical" evidence="1">
    <location>
        <begin position="33"/>
        <end position="52"/>
    </location>
</feature>
<dbReference type="SUPFAM" id="SSF54001">
    <property type="entry name" value="Cysteine proteinases"/>
    <property type="match status" value="1"/>
</dbReference>
<keyword evidence="1" id="KW-1133">Transmembrane helix</keyword>
<keyword evidence="1" id="KW-0812">Transmembrane</keyword>
<dbReference type="PANTHER" id="PTHR33490:SF6">
    <property type="entry name" value="SLL1049 PROTEIN"/>
    <property type="match status" value="1"/>
</dbReference>
<accession>A0A1F5I3F8</accession>
<evidence type="ECO:0000256" key="1">
    <source>
        <dbReference type="SAM" id="Phobius"/>
    </source>
</evidence>
<dbReference type="SMART" id="SM00460">
    <property type="entry name" value="TGc"/>
    <property type="match status" value="1"/>
</dbReference>
<dbReference type="InterPro" id="IPR002931">
    <property type="entry name" value="Transglutaminase-like"/>
</dbReference>
<evidence type="ECO:0000313" key="3">
    <source>
        <dbReference type="EMBL" id="OGE10860.1"/>
    </source>
</evidence>
<keyword evidence="1" id="KW-0472">Membrane</keyword>
<dbReference type="PANTHER" id="PTHR33490">
    <property type="entry name" value="BLR5614 PROTEIN-RELATED"/>
    <property type="match status" value="1"/>
</dbReference>
<dbReference type="Gene3D" id="3.10.620.30">
    <property type="match status" value="1"/>
</dbReference>
<evidence type="ECO:0000313" key="4">
    <source>
        <dbReference type="Proteomes" id="UP000179227"/>
    </source>
</evidence>
<dbReference type="AlphaFoldDB" id="A0A1F5I3F8"/>
<name>A0A1F5I3F8_9BACT</name>
<sequence length="661" mass="74737">MPKVYQDQILDTESKIQDTYWKVKLTAPFFGKQYFVCRILYISFGLLLLFLISQHSSLITRQVRAEGEFSTNYDVTYNIDASGVTKVTQQIELVNKTANFYAEQFQLKIGSAKVKDVTASDNTGTLQTEAKFDNDVTTVTVKFNQKVIGAGKNLKWTLNYTSEELTTRSGQIWEISIPRLARSADINDYKAKVLVPRTFGPVAFAAPAPKNQTQSAQTQDFSFERNQLFDSGISMSFGEKQVFSFKLEYYLENNSFTPQIQEITLPPDNDYQKIVLEKIDPKPVDVVVDSDGNFLAKYKLPAKKTVSVTAEGFVEVFSKPFRNVYKPLTEQEKNIYLQPQSYWETDNGAIKDKANQLKTPYKIYEFVSTYLQYNQNRLNEPKLERKGAAAAFSTPDDSVCMEFTDLFIAIARAAGIPAREVEGYAYTQNDRLRPLSLNLSQGDILHAWPEYWDNERGWIQIDPTWGSTSGGLNYFDKLDFNHITFVQKGISSTNPAPAGAYKKEQDQAKKSVFIEFAKDLPTPTTNPEIQLNSTQKFISAIPARIEASIKNSGSTTIFSQNVTLSAQKLTLAKPDSFEIPLLPPYANRSYIFHAQTSGFFTKGQDTLVLSYSEAQVTKPLTIEPFYKFFLRPTVLIIPLLIIILTVAAFFIHSKLLPKLPK</sequence>
<evidence type="ECO:0000259" key="2">
    <source>
        <dbReference type="SMART" id="SM00460"/>
    </source>
</evidence>
<dbReference type="Proteomes" id="UP000179227">
    <property type="component" value="Unassembled WGS sequence"/>
</dbReference>
<feature type="transmembrane region" description="Helical" evidence="1">
    <location>
        <begin position="628"/>
        <end position="651"/>
    </location>
</feature>
<dbReference type="InterPro" id="IPR038765">
    <property type="entry name" value="Papain-like_cys_pep_sf"/>
</dbReference>